<accession>U7Q6A8</accession>
<dbReference type="HOGENOM" id="CLU_007520_1_0_1"/>
<proteinExistence type="predicted"/>
<dbReference type="EMBL" id="KI440842">
    <property type="protein sequence ID" value="ERT03379.1"/>
    <property type="molecule type" value="Genomic_DNA"/>
</dbReference>
<name>U7Q6A8_SPOS1</name>
<dbReference type="Proteomes" id="UP000018087">
    <property type="component" value="Unassembled WGS sequence"/>
</dbReference>
<evidence type="ECO:0000313" key="2">
    <source>
        <dbReference type="EMBL" id="ERT03379.1"/>
    </source>
</evidence>
<evidence type="ECO:0000256" key="1">
    <source>
        <dbReference type="SAM" id="MobiDB-lite"/>
    </source>
</evidence>
<feature type="region of interest" description="Disordered" evidence="1">
    <location>
        <begin position="938"/>
        <end position="969"/>
    </location>
</feature>
<dbReference type="PANTHER" id="PTHR33099">
    <property type="entry name" value="FE2OG DIOXYGENASE DOMAIN-CONTAINING PROTEIN"/>
    <property type="match status" value="1"/>
</dbReference>
<protein>
    <recommendedName>
        <fullName evidence="4">Prolyl 4-hydroxylase alpha subunit Fe(2+) 2OG dioxygenase domain-containing protein</fullName>
    </recommendedName>
</protein>
<feature type="compositionally biased region" description="Basic and acidic residues" evidence="1">
    <location>
        <begin position="946"/>
        <end position="955"/>
    </location>
</feature>
<keyword evidence="3" id="KW-1185">Reference proteome</keyword>
<dbReference type="AlphaFoldDB" id="U7Q6A8"/>
<dbReference type="OrthoDB" id="27483at2759"/>
<dbReference type="eggNOG" id="ENOG502QWAB">
    <property type="taxonomic scope" value="Eukaryota"/>
</dbReference>
<feature type="compositionally biased region" description="Low complexity" evidence="1">
    <location>
        <begin position="956"/>
        <end position="967"/>
    </location>
</feature>
<gene>
    <name evidence="2" type="ORF">HMPREF1624_01693</name>
</gene>
<evidence type="ECO:0000313" key="3">
    <source>
        <dbReference type="Proteomes" id="UP000018087"/>
    </source>
</evidence>
<organism evidence="2 3">
    <name type="scientific">Sporothrix schenckii (strain ATCC 58251 / de Perez 2211183)</name>
    <name type="common">Rose-picker's disease fungus</name>
    <dbReference type="NCBI Taxonomy" id="1391915"/>
    <lineage>
        <taxon>Eukaryota</taxon>
        <taxon>Fungi</taxon>
        <taxon>Dikarya</taxon>
        <taxon>Ascomycota</taxon>
        <taxon>Pezizomycotina</taxon>
        <taxon>Sordariomycetes</taxon>
        <taxon>Sordariomycetidae</taxon>
        <taxon>Ophiostomatales</taxon>
        <taxon>Ophiostomataceae</taxon>
        <taxon>Sporothrix</taxon>
    </lineage>
</organism>
<evidence type="ECO:0008006" key="4">
    <source>
        <dbReference type="Google" id="ProtNLM"/>
    </source>
</evidence>
<feature type="region of interest" description="Disordered" evidence="1">
    <location>
        <begin position="995"/>
        <end position="1034"/>
    </location>
</feature>
<dbReference type="Gene3D" id="2.60.120.620">
    <property type="entry name" value="q2cbj1_9rhob like domain"/>
    <property type="match status" value="1"/>
</dbReference>
<sequence>MDPAVYLERPAGGTDIANVLPSPGRMTLARAKTGVRGALDVIQSPGDFAVWKVLKDTPADLGLHMLVNGVGSIDFPLREASAKQIIAQAKQAPFGRGEETVVDTSVRNTWELDVSQFKLLQESGTSARQDMEWHHVIDTARKLVIDTMGLNCRLTSLRAEPYKMLLSPKIPGMFATLVIVLPSENEGGDLILKHRHTKKTFESSHATNKTGIGFMAWYTDVQHEVEPVTSGYRWVLTYNLALESGAPSIPRHVPTASALVDPYPTMVYPALVNWLAEATDDPTRVAVAKCAISHAVYGLDHHYTETNLLLSEARGRDAGVLKALQSAVAELPVDIFLAILEKQEEGSCDDDEYGYHSRSHYYRYSDYEEDENSQNAEWHAIQEVYSTTYSIKKLLALDGSQLAESMDIQKDNILQDDCFVDADGEEIDYEEGWSGNERGPSATHAYQVSAVVIVPRVCLNRFLCTALSTKKQFSFSEGTTVTSNLSHLLKYLKKTCTSPVISQDKDRLEILRAICDHLWTTKQPLDYDVLTVDDGHATTALTILVTMRDWEYFEKVLTESHGHFDAKVFFDSVNHTLNNDQNVTFAQIETHVRSAVLALPALSDAFNAINTICPTSTNSQATKSVASSSGAIDGTSREEWAQTTTEMLVDKLGSKALGYVDGKTIVTHCLSYYTIDQIETRLVPILKKQSKHTAFTLGCLSVIADKALTTQSPDLNQKWTAIYEDLAEPVIAEMDISTLSSSAGFQQKLDSHLGSRLPWDNESKRSAFVTVLDSEYVSCFYKSIFSINTPVTRRLRLELSRKIASFFTPDASGEFSGATPDMLEEVKFLWLPVLRQISGTIKDHAIEGNDDTSNTAADAASLLPPHQHMYVAVLEAYASVGVGPYPKSAPGLARQQMPPCCTDSTANQTLQDFSQTDLRRILGTSYDGIMSMEKLTKRVPASAQKPDAKRVRTDDAAAAPGTGSGAARLPPQLAFLSTHPSFPLAPGASIMTVQPTPSPGGLNEAGPSMTSSLPARGTKRRAVSDVVDLTEVSD</sequence>
<dbReference type="PANTHER" id="PTHR33099:SF7">
    <property type="entry name" value="MYND-TYPE DOMAIN-CONTAINING PROTEIN"/>
    <property type="match status" value="1"/>
</dbReference>
<reference evidence="3" key="1">
    <citation type="journal article" date="2014" name="Genome Announc.">
        <title>Genome sequence of the pathogenic fungus Sporothrix schenckii (ATCC 58251).</title>
        <authorList>
            <person name="Cuomo C.A."/>
            <person name="Rodriguez-Del Valle N."/>
            <person name="Perez-Sanchez L."/>
            <person name="Abouelleil A."/>
            <person name="Goldberg J."/>
            <person name="Young S."/>
            <person name="Zeng Q."/>
            <person name="Birren B.W."/>
        </authorList>
    </citation>
    <scope>NUCLEOTIDE SEQUENCE [LARGE SCALE GENOMIC DNA]</scope>
    <source>
        <strain evidence="3">ATCC 58251 / de Perez 2211183</strain>
    </source>
</reference>